<organism evidence="1 2">
    <name type="scientific">Fermentimicrarchaeum limneticum</name>
    <dbReference type="NCBI Taxonomy" id="2795018"/>
    <lineage>
        <taxon>Archaea</taxon>
        <taxon>Candidatus Micrarchaeota</taxon>
        <taxon>Candidatus Fermentimicrarchaeales</taxon>
        <taxon>Candidatus Fermentimicrarchaeaceae</taxon>
        <taxon>Candidatus Fermentimicrarchaeum</taxon>
    </lineage>
</organism>
<dbReference type="PANTHER" id="PTHR39323">
    <property type="entry name" value="BLR1149 PROTEIN"/>
    <property type="match status" value="1"/>
</dbReference>
<gene>
    <name evidence="1" type="ORF">Sv326_0147</name>
</gene>
<dbReference type="AlphaFoldDB" id="A0A7D6BN07"/>
<dbReference type="Gene3D" id="3.60.21.10">
    <property type="match status" value="1"/>
</dbReference>
<reference evidence="2" key="1">
    <citation type="submission" date="2020-07" db="EMBL/GenBank/DDBJ databases">
        <title>Metabolic diversity and evolutionary history of the archaeal phylum ###Micrarchaeota### uncovered from a freshwater lake metagenome.</title>
        <authorList>
            <person name="Kadnikov V.V."/>
            <person name="Savvichev A.S."/>
            <person name="Mardanov A.V."/>
            <person name="Beletsky A.V."/>
            <person name="Chupakov A.V."/>
            <person name="Kokryatskaya N.M."/>
            <person name="Pimenov N.V."/>
            <person name="Ravin N.V."/>
        </authorList>
    </citation>
    <scope>NUCLEOTIDE SEQUENCE [LARGE SCALE GENOMIC DNA]</scope>
</reference>
<evidence type="ECO:0000313" key="2">
    <source>
        <dbReference type="Proteomes" id="UP000510821"/>
    </source>
</evidence>
<dbReference type="EMBL" id="CP058998">
    <property type="protein sequence ID" value="QLJ52322.1"/>
    <property type="molecule type" value="Genomic_DNA"/>
</dbReference>
<dbReference type="PIRSF" id="PIRSF000887">
    <property type="entry name" value="Pesterase_MJ0037"/>
    <property type="match status" value="1"/>
</dbReference>
<dbReference type="Proteomes" id="UP000510821">
    <property type="component" value="Chromosome"/>
</dbReference>
<dbReference type="InterPro" id="IPR029052">
    <property type="entry name" value="Metallo-depent_PP-like"/>
</dbReference>
<protein>
    <submittedName>
        <fullName evidence="1">Uncharacterized protein</fullName>
    </submittedName>
</protein>
<dbReference type="SUPFAM" id="SSF56300">
    <property type="entry name" value="Metallo-dependent phosphatases"/>
    <property type="match status" value="1"/>
</dbReference>
<dbReference type="CDD" id="cd07391">
    <property type="entry name" value="MPP_PF1019"/>
    <property type="match status" value="1"/>
</dbReference>
<dbReference type="KEGG" id="flt:Sv326_0147"/>
<name>A0A7D6BN07_FERL1</name>
<dbReference type="PANTHER" id="PTHR39323:SF1">
    <property type="entry name" value="BLR1149 PROTEIN"/>
    <property type="match status" value="1"/>
</dbReference>
<accession>A0A7D6BN07</accession>
<proteinExistence type="predicted"/>
<sequence length="249" mass="28098">MEGLKFICNEPALTYGDMLVVADLHLGVERSIFGGAVELDFFSRARERLLRLIYESGCEGLALLGDVKHDIPNMPFPDRERLSKFLKELDDRVHLSVVVGNHDGGIRELAGGIEVHGAAGMTVGNVSFSHGHAWPSERMMGADWLVLAHNHPCIEFRDRLGYRSIEKVWIVGEIDARKVRRRYKSFNKGMRIVVMPAFSELVGGMVFNSVKGRELLGPFFRNEMFKLDDAETFLLNGINLGRLKDIKQR</sequence>
<evidence type="ECO:0000313" key="1">
    <source>
        <dbReference type="EMBL" id="QLJ52322.1"/>
    </source>
</evidence>
<dbReference type="InterPro" id="IPR024173">
    <property type="entry name" value="Pesterase_MJ0037-like"/>
</dbReference>